<dbReference type="Proteomes" id="UP001201985">
    <property type="component" value="Unassembled WGS sequence"/>
</dbReference>
<dbReference type="InterPro" id="IPR011663">
    <property type="entry name" value="UTRA"/>
</dbReference>
<comment type="caution">
    <text evidence="7">The sequence shown here is derived from an EMBL/GenBank/DDBJ whole genome shotgun (WGS) entry which is preliminary data.</text>
</comment>
<dbReference type="InterPro" id="IPR036390">
    <property type="entry name" value="WH_DNA-bd_sf"/>
</dbReference>
<name>A0ABS9W1V5_9PROT</name>
<dbReference type="RefSeq" id="WP_238384062.1">
    <property type="nucleotide sequence ID" value="NZ_JALBUU010000004.1"/>
</dbReference>
<evidence type="ECO:0000313" key="7">
    <source>
        <dbReference type="EMBL" id="MCI0753282.1"/>
    </source>
</evidence>
<dbReference type="InterPro" id="IPR036388">
    <property type="entry name" value="WH-like_DNA-bd_sf"/>
</dbReference>
<feature type="compositionally biased region" description="Polar residues" evidence="5">
    <location>
        <begin position="1"/>
        <end position="11"/>
    </location>
</feature>
<gene>
    <name evidence="7" type="primary">hutC</name>
    <name evidence="7" type="ORF">MON41_05820</name>
</gene>
<evidence type="ECO:0000313" key="8">
    <source>
        <dbReference type="Proteomes" id="UP001201985"/>
    </source>
</evidence>
<dbReference type="CDD" id="cd07377">
    <property type="entry name" value="WHTH_GntR"/>
    <property type="match status" value="1"/>
</dbReference>
<feature type="domain" description="HTH gntR-type" evidence="6">
    <location>
        <begin position="21"/>
        <end position="89"/>
    </location>
</feature>
<organism evidence="7 8">
    <name type="scientific">Teichococcus vastitatis</name>
    <dbReference type="NCBI Taxonomy" id="2307076"/>
    <lineage>
        <taxon>Bacteria</taxon>
        <taxon>Pseudomonadati</taxon>
        <taxon>Pseudomonadota</taxon>
        <taxon>Alphaproteobacteria</taxon>
        <taxon>Acetobacterales</taxon>
        <taxon>Roseomonadaceae</taxon>
        <taxon>Roseomonas</taxon>
    </lineage>
</organism>
<dbReference type="PANTHER" id="PTHR44846">
    <property type="entry name" value="MANNOSYL-D-GLYCERATE TRANSPORT/METABOLISM SYSTEM REPRESSOR MNGR-RELATED"/>
    <property type="match status" value="1"/>
</dbReference>
<evidence type="ECO:0000256" key="3">
    <source>
        <dbReference type="ARBA" id="ARBA00023163"/>
    </source>
</evidence>
<dbReference type="InterPro" id="IPR010248">
    <property type="entry name" value="His_ut_repres"/>
</dbReference>
<evidence type="ECO:0000256" key="5">
    <source>
        <dbReference type="SAM" id="MobiDB-lite"/>
    </source>
</evidence>
<dbReference type="PANTHER" id="PTHR44846:SF16">
    <property type="entry name" value="TRANSCRIPTIONAL REGULATOR PHNF-RELATED"/>
    <property type="match status" value="1"/>
</dbReference>
<evidence type="ECO:0000256" key="1">
    <source>
        <dbReference type="ARBA" id="ARBA00023015"/>
    </source>
</evidence>
<dbReference type="NCBIfam" id="TIGR02018">
    <property type="entry name" value="his_ut_repres"/>
    <property type="match status" value="1"/>
</dbReference>
<evidence type="ECO:0000256" key="2">
    <source>
        <dbReference type="ARBA" id="ARBA00023125"/>
    </source>
</evidence>
<dbReference type="Pfam" id="PF00392">
    <property type="entry name" value="GntR"/>
    <property type="match status" value="1"/>
</dbReference>
<evidence type="ECO:0000256" key="4">
    <source>
        <dbReference type="NCBIfam" id="TIGR02018"/>
    </source>
</evidence>
<dbReference type="InterPro" id="IPR028978">
    <property type="entry name" value="Chorismate_lyase_/UTRA_dom_sf"/>
</dbReference>
<dbReference type="SUPFAM" id="SSF64288">
    <property type="entry name" value="Chorismate lyase-like"/>
    <property type="match status" value="1"/>
</dbReference>
<proteinExistence type="predicted"/>
<dbReference type="Pfam" id="PF07702">
    <property type="entry name" value="UTRA"/>
    <property type="match status" value="1"/>
</dbReference>
<protein>
    <recommendedName>
        <fullName evidence="4">Histidine utilization repressor</fullName>
    </recommendedName>
</protein>
<dbReference type="EMBL" id="JALBUU010000004">
    <property type="protein sequence ID" value="MCI0753282.1"/>
    <property type="molecule type" value="Genomic_DNA"/>
</dbReference>
<dbReference type="Gene3D" id="1.10.10.10">
    <property type="entry name" value="Winged helix-like DNA-binding domain superfamily/Winged helix DNA-binding domain"/>
    <property type="match status" value="1"/>
</dbReference>
<sequence>MLDAMSSTGTGTLRPAPSPATPRYQQIKALILSRVASGEWSATDRVPSENELVKLTGVSRVTVNRALRELADAGLLVRVQGVGTFVADAKPQSSLLELRDIAEDMALRGSRHGARVLDQGRCRADAALATAFGLPEDAELFRCRLVHSENGVPVQFEDRYANPVIAPRFLEQDFTRVTPYRYLTSCAPPERVEHVVEAVRPDPLIAQALDITADEPCLLVHRRTWSWQVVATRAFLTHPGSRYRLGGALD</sequence>
<keyword evidence="2" id="KW-0238">DNA-binding</keyword>
<dbReference type="InterPro" id="IPR050679">
    <property type="entry name" value="Bact_HTH_transcr_reg"/>
</dbReference>
<keyword evidence="8" id="KW-1185">Reference proteome</keyword>
<keyword evidence="3" id="KW-0804">Transcription</keyword>
<dbReference type="SUPFAM" id="SSF46785">
    <property type="entry name" value="Winged helix' DNA-binding domain"/>
    <property type="match status" value="1"/>
</dbReference>
<keyword evidence="1" id="KW-0805">Transcription regulation</keyword>
<evidence type="ECO:0000259" key="6">
    <source>
        <dbReference type="PROSITE" id="PS50949"/>
    </source>
</evidence>
<accession>A0ABS9W1V5</accession>
<dbReference type="Gene3D" id="3.40.1410.10">
    <property type="entry name" value="Chorismate lyase-like"/>
    <property type="match status" value="1"/>
</dbReference>
<dbReference type="PROSITE" id="PS50949">
    <property type="entry name" value="HTH_GNTR"/>
    <property type="match status" value="1"/>
</dbReference>
<feature type="region of interest" description="Disordered" evidence="5">
    <location>
        <begin position="1"/>
        <end position="21"/>
    </location>
</feature>
<dbReference type="SMART" id="SM00866">
    <property type="entry name" value="UTRA"/>
    <property type="match status" value="1"/>
</dbReference>
<reference evidence="7 8" key="1">
    <citation type="submission" date="2022-03" db="EMBL/GenBank/DDBJ databases">
        <title>Complete genome analysis of Roseomonas KG 17.1 : a prolific producer of plant growth promoters.</title>
        <authorList>
            <person name="Saadouli I."/>
            <person name="Najjari A."/>
            <person name="Mosbah A."/>
            <person name="Ouzari H.I."/>
        </authorList>
    </citation>
    <scope>NUCLEOTIDE SEQUENCE [LARGE SCALE GENOMIC DNA]</scope>
    <source>
        <strain evidence="7 8">KG17-1</strain>
    </source>
</reference>
<dbReference type="PRINTS" id="PR00035">
    <property type="entry name" value="HTHGNTR"/>
</dbReference>
<dbReference type="SMART" id="SM00345">
    <property type="entry name" value="HTH_GNTR"/>
    <property type="match status" value="1"/>
</dbReference>
<dbReference type="InterPro" id="IPR000524">
    <property type="entry name" value="Tscrpt_reg_HTH_GntR"/>
</dbReference>